<sequence length="790" mass="86454">MHFRHVCTLFLLLVGLGMGITVRAESSDPESPADLGWPRSAERDDIQVTVYQPQVDSWDEYKVIHFRSAISVTPGPGKEERFGVAEFTADTEVDHDNRTVVTNNHQREIRFPNVSEKEEAELRNAFDQILPPRESITVSLDRVLPYLDEDNQSIQPAVDVNLEPPKIFYSKQPAILVMFMGTPQLKPVNGSDPSFLFAANTNWDVFFDTANSRYYLLDEESWLTSDDPIKGSWTPAGELPPQLLQLPDDENWADVRKNIPGKPVEQAPVVFVTTEPSEMIITEGEPAFLPIKDTKLLQVSNTDATLFLHSGDGQFYYLVAGRWFRTKTLDGPWSEASNDLPDDFRNIPDDSPAAFVKAAVPGTRDAEDAVLLASIPQTTSVDLSNPPKMDVVYQGEPQFTAIPGTTVKYGVNTPNQVFMVNGQYYCCSEGMWFTSDLPTGPWQLAASVPDAIYSVPPTNPNYNATYVRVQEATPTTVVYSQTSGYSGEYVAAKGVLMFGMGMLLGAAIADNHHHDYWYPYPSHYSYGVRATYHPGYGGYYSGARSVYGPYGGAGRVAAYNPSTGTYSRGAYRYGPAGSAGVRQAYNPYTGGYAQGGRVNTAYGSAGRFYAERGGKSVSGGYRSGSLGSAGGIRTGQNTGAAAWNTRSGQGAVAKTRSGDVYAGRDGNVYKKDSSGSWQKYENGNWNSLKPQPKSGTQRTATTNQVTSAQRDVARKPASSQTVKRPATSQAKAARPATGQQRPKLNAKNVQQGLQRDAQARSAGERRSSQRQNFQRSGGHQRSRDGGGRRR</sequence>
<keyword evidence="3" id="KW-1185">Reference proteome</keyword>
<evidence type="ECO:0000256" key="1">
    <source>
        <dbReference type="SAM" id="MobiDB-lite"/>
    </source>
</evidence>
<feature type="compositionally biased region" description="Polar residues" evidence="1">
    <location>
        <begin position="717"/>
        <end position="730"/>
    </location>
</feature>
<proteinExistence type="predicted"/>
<feature type="region of interest" description="Disordered" evidence="1">
    <location>
        <begin position="660"/>
        <end position="790"/>
    </location>
</feature>
<gene>
    <name evidence="2" type="ORF">SAMN02745220_00084</name>
</gene>
<dbReference type="RefSeq" id="WP_073611465.1">
    <property type="nucleotide sequence ID" value="NZ_FRFE01000001.1"/>
</dbReference>
<dbReference type="OrthoDB" id="102964at2"/>
<evidence type="ECO:0008006" key="4">
    <source>
        <dbReference type="Google" id="ProtNLM"/>
    </source>
</evidence>
<organism evidence="2 3">
    <name type="scientific">Desulfopila aestuarii DSM 18488</name>
    <dbReference type="NCBI Taxonomy" id="1121416"/>
    <lineage>
        <taxon>Bacteria</taxon>
        <taxon>Pseudomonadati</taxon>
        <taxon>Thermodesulfobacteriota</taxon>
        <taxon>Desulfobulbia</taxon>
        <taxon>Desulfobulbales</taxon>
        <taxon>Desulfocapsaceae</taxon>
        <taxon>Desulfopila</taxon>
    </lineage>
</organism>
<evidence type="ECO:0000313" key="3">
    <source>
        <dbReference type="Proteomes" id="UP000184603"/>
    </source>
</evidence>
<accession>A0A1M7XVN6</accession>
<protein>
    <recommendedName>
        <fullName evidence="4">Carbohydrate-binding family V/XII</fullName>
    </recommendedName>
</protein>
<feature type="compositionally biased region" description="Polar residues" evidence="1">
    <location>
        <begin position="737"/>
        <end position="753"/>
    </location>
</feature>
<feature type="compositionally biased region" description="Basic and acidic residues" evidence="1">
    <location>
        <begin position="781"/>
        <end position="790"/>
    </location>
</feature>
<dbReference type="AlphaFoldDB" id="A0A1M7XVN6"/>
<reference evidence="2 3" key="1">
    <citation type="submission" date="2016-12" db="EMBL/GenBank/DDBJ databases">
        <authorList>
            <person name="Song W.-J."/>
            <person name="Kurnit D.M."/>
        </authorList>
    </citation>
    <scope>NUCLEOTIDE SEQUENCE [LARGE SCALE GENOMIC DNA]</scope>
    <source>
        <strain evidence="2 3">DSM 18488</strain>
    </source>
</reference>
<dbReference type="EMBL" id="FRFE01000001">
    <property type="protein sequence ID" value="SHO42671.1"/>
    <property type="molecule type" value="Genomic_DNA"/>
</dbReference>
<dbReference type="STRING" id="1121416.SAMN02745220_00084"/>
<name>A0A1M7XVN6_9BACT</name>
<dbReference type="Proteomes" id="UP000184603">
    <property type="component" value="Unassembled WGS sequence"/>
</dbReference>
<feature type="compositionally biased region" description="Polar residues" evidence="1">
    <location>
        <begin position="674"/>
        <end position="709"/>
    </location>
</feature>
<evidence type="ECO:0000313" key="2">
    <source>
        <dbReference type="EMBL" id="SHO42671.1"/>
    </source>
</evidence>